<evidence type="ECO:0000313" key="2">
    <source>
        <dbReference type="Proteomes" id="UP000037397"/>
    </source>
</evidence>
<dbReference type="EMBL" id="LAIR01000002">
    <property type="protein sequence ID" value="KNX38068.1"/>
    <property type="molecule type" value="Genomic_DNA"/>
</dbReference>
<dbReference type="AlphaFoldDB" id="A0A0L6CKN6"/>
<dbReference type="Proteomes" id="UP000037397">
    <property type="component" value="Unassembled WGS sequence"/>
</dbReference>
<accession>A0A0L6CKN6</accession>
<evidence type="ECO:0000313" key="1">
    <source>
        <dbReference type="EMBL" id="KNX38068.1"/>
    </source>
</evidence>
<reference evidence="2" key="1">
    <citation type="submission" date="2015-03" db="EMBL/GenBank/DDBJ databases">
        <title>Luteipulveratus halotolerans sp. nov., a novel actinobacterium (Dermacoccaceae) from Sarawak, Malaysia.</title>
        <authorList>
            <person name="Juboi H."/>
            <person name="Basik A."/>
            <person name="Shamsul S.S."/>
            <person name="Arnold P."/>
            <person name="Schmitt E.K."/>
            <person name="Sanglier J.-J."/>
            <person name="Yeo T."/>
        </authorList>
    </citation>
    <scope>NUCLEOTIDE SEQUENCE [LARGE SCALE GENOMIC DNA]</scope>
    <source>
        <strain evidence="2">C296001</strain>
    </source>
</reference>
<keyword evidence="2" id="KW-1185">Reference proteome</keyword>
<proteinExistence type="predicted"/>
<sequence>MNTTTEETKKIADLLRANADIFDQIGHPACADINRTEADKLDPPAETTLVDAIRALRDRSGRETARCYLLGTIVGRLSIPRPLDETERDRFIEAIGVTFEPEQVDAEGGETRSLEAVNAFWAERTTA</sequence>
<organism evidence="1 2">
    <name type="scientific">Luteipulveratus halotolerans</name>
    <dbReference type="NCBI Taxonomy" id="1631356"/>
    <lineage>
        <taxon>Bacteria</taxon>
        <taxon>Bacillati</taxon>
        <taxon>Actinomycetota</taxon>
        <taxon>Actinomycetes</taxon>
        <taxon>Micrococcales</taxon>
        <taxon>Dermacoccaceae</taxon>
        <taxon>Luteipulveratus</taxon>
    </lineage>
</organism>
<name>A0A0L6CKN6_9MICO</name>
<dbReference type="RefSeq" id="WP_050670480.1">
    <property type="nucleotide sequence ID" value="NZ_LAIR01000002.1"/>
</dbReference>
<dbReference type="STRING" id="1631356.VV01_14420"/>
<gene>
    <name evidence="1" type="ORF">VV01_14420</name>
</gene>
<protein>
    <submittedName>
        <fullName evidence="1">Uncharacterized protein</fullName>
    </submittedName>
</protein>
<comment type="caution">
    <text evidence="1">The sequence shown here is derived from an EMBL/GenBank/DDBJ whole genome shotgun (WGS) entry which is preliminary data.</text>
</comment>